<dbReference type="EC" id="2.7.7.65" evidence="1"/>
<evidence type="ECO:0000256" key="3">
    <source>
        <dbReference type="SAM" id="Phobius"/>
    </source>
</evidence>
<sequence>MNPLQRDAYYPFLVLISLTLVLWQNLGMERKLLLDLNKQSEVFLNDQLVNGHSGSGLLLKQQDKATLFCSSEAQTNSACALSLQLNRALSAIRLDHYQQLNLDIAFSSNLPDSLILQFYLATDPQQNYQHLLQQSILPRQGRANYQLSLAQFYTPSWWQLARAQTTPSGSPQVNHFALITGDNQQTKNIELSLYRIELSGKLIAAKDLYLGLLAVWLISLCVSYFKLGRGLKEQHQQSHKHALELNKMNSYLSIERDNYEFMAKTDPLTSCFNRAGLRNIFSDIIIEYIETNMPASIVLFDIDHFKQINDNYGHDEGDKVLINIANLVRQQIREGDYLARWGGEEFLVVCTHTRQAGACALAEHLRQSIEQTMLSQHSRITSSFGVAEINSGFLEQWIKRADEALYQAKQSGRNQVIAAAPQ</sequence>
<evidence type="ECO:0000256" key="1">
    <source>
        <dbReference type="ARBA" id="ARBA00012528"/>
    </source>
</evidence>
<organism evidence="5 6">
    <name type="scientific">Agarivorans gilvus</name>
    <dbReference type="NCBI Taxonomy" id="680279"/>
    <lineage>
        <taxon>Bacteria</taxon>
        <taxon>Pseudomonadati</taxon>
        <taxon>Pseudomonadota</taxon>
        <taxon>Gammaproteobacteria</taxon>
        <taxon>Alteromonadales</taxon>
        <taxon>Alteromonadaceae</taxon>
        <taxon>Agarivorans</taxon>
    </lineage>
</organism>
<evidence type="ECO:0000313" key="6">
    <source>
        <dbReference type="Proteomes" id="UP000651977"/>
    </source>
</evidence>
<dbReference type="PANTHER" id="PTHR45138">
    <property type="entry name" value="REGULATORY COMPONENTS OF SENSORY TRANSDUCTION SYSTEM"/>
    <property type="match status" value="1"/>
</dbReference>
<gene>
    <name evidence="5" type="ORF">GCM10007414_29960</name>
</gene>
<dbReference type="SMART" id="SM00267">
    <property type="entry name" value="GGDEF"/>
    <property type="match status" value="1"/>
</dbReference>
<protein>
    <recommendedName>
        <fullName evidence="1">diguanylate cyclase</fullName>
        <ecNumber evidence="1">2.7.7.65</ecNumber>
    </recommendedName>
</protein>
<dbReference type="CDD" id="cd01949">
    <property type="entry name" value="GGDEF"/>
    <property type="match status" value="1"/>
</dbReference>
<keyword evidence="3" id="KW-1133">Transmembrane helix</keyword>
<dbReference type="Proteomes" id="UP000651977">
    <property type="component" value="Unassembled WGS sequence"/>
</dbReference>
<accession>A0ABQ1I416</accession>
<comment type="caution">
    <text evidence="5">The sequence shown here is derived from an EMBL/GenBank/DDBJ whole genome shotgun (WGS) entry which is preliminary data.</text>
</comment>
<dbReference type="EMBL" id="BMDY01000020">
    <property type="protein sequence ID" value="GGB14556.1"/>
    <property type="molecule type" value="Genomic_DNA"/>
</dbReference>
<reference evidence="6" key="1">
    <citation type="journal article" date="2019" name="Int. J. Syst. Evol. Microbiol.">
        <title>The Global Catalogue of Microorganisms (GCM) 10K type strain sequencing project: providing services to taxonomists for standard genome sequencing and annotation.</title>
        <authorList>
            <consortium name="The Broad Institute Genomics Platform"/>
            <consortium name="The Broad Institute Genome Sequencing Center for Infectious Disease"/>
            <person name="Wu L."/>
            <person name="Ma J."/>
        </authorList>
    </citation>
    <scope>NUCLEOTIDE SEQUENCE [LARGE SCALE GENOMIC DNA]</scope>
    <source>
        <strain evidence="6">CGMCC 1.10131</strain>
    </source>
</reference>
<proteinExistence type="predicted"/>
<comment type="catalytic activity">
    <reaction evidence="2">
        <text>2 GTP = 3',3'-c-di-GMP + 2 diphosphate</text>
        <dbReference type="Rhea" id="RHEA:24898"/>
        <dbReference type="ChEBI" id="CHEBI:33019"/>
        <dbReference type="ChEBI" id="CHEBI:37565"/>
        <dbReference type="ChEBI" id="CHEBI:58805"/>
        <dbReference type="EC" id="2.7.7.65"/>
    </reaction>
</comment>
<dbReference type="InterPro" id="IPR050469">
    <property type="entry name" value="Diguanylate_Cyclase"/>
</dbReference>
<feature type="transmembrane region" description="Helical" evidence="3">
    <location>
        <begin position="12"/>
        <end position="28"/>
    </location>
</feature>
<evidence type="ECO:0000256" key="2">
    <source>
        <dbReference type="ARBA" id="ARBA00034247"/>
    </source>
</evidence>
<keyword evidence="3" id="KW-0472">Membrane</keyword>
<dbReference type="Gene3D" id="3.30.70.270">
    <property type="match status" value="1"/>
</dbReference>
<dbReference type="RefSeq" id="WP_055733378.1">
    <property type="nucleotide sequence ID" value="NZ_BMDY01000020.1"/>
</dbReference>
<evidence type="ECO:0000313" key="5">
    <source>
        <dbReference type="EMBL" id="GGB14556.1"/>
    </source>
</evidence>
<dbReference type="InterPro" id="IPR000160">
    <property type="entry name" value="GGDEF_dom"/>
</dbReference>
<dbReference type="NCBIfam" id="TIGR00254">
    <property type="entry name" value="GGDEF"/>
    <property type="match status" value="1"/>
</dbReference>
<keyword evidence="3" id="KW-0812">Transmembrane</keyword>
<dbReference type="PROSITE" id="PS50887">
    <property type="entry name" value="GGDEF"/>
    <property type="match status" value="1"/>
</dbReference>
<dbReference type="Pfam" id="PF00990">
    <property type="entry name" value="GGDEF"/>
    <property type="match status" value="1"/>
</dbReference>
<keyword evidence="6" id="KW-1185">Reference proteome</keyword>
<dbReference type="InterPro" id="IPR029787">
    <property type="entry name" value="Nucleotide_cyclase"/>
</dbReference>
<name>A0ABQ1I416_9ALTE</name>
<dbReference type="SUPFAM" id="SSF55073">
    <property type="entry name" value="Nucleotide cyclase"/>
    <property type="match status" value="1"/>
</dbReference>
<dbReference type="InterPro" id="IPR043128">
    <property type="entry name" value="Rev_trsase/Diguanyl_cyclase"/>
</dbReference>
<dbReference type="PANTHER" id="PTHR45138:SF9">
    <property type="entry name" value="DIGUANYLATE CYCLASE DGCM-RELATED"/>
    <property type="match status" value="1"/>
</dbReference>
<evidence type="ECO:0000259" key="4">
    <source>
        <dbReference type="PROSITE" id="PS50887"/>
    </source>
</evidence>
<feature type="domain" description="GGDEF" evidence="4">
    <location>
        <begin position="293"/>
        <end position="421"/>
    </location>
</feature>